<evidence type="ECO:0000256" key="1">
    <source>
        <dbReference type="ARBA" id="ARBA00006270"/>
    </source>
</evidence>
<dbReference type="Pfam" id="PF00071">
    <property type="entry name" value="Ras"/>
    <property type="match status" value="1"/>
</dbReference>
<dbReference type="NCBIfam" id="TIGR00231">
    <property type="entry name" value="small_GTP"/>
    <property type="match status" value="1"/>
</dbReference>
<dbReference type="Proteomes" id="UP000675881">
    <property type="component" value="Chromosome 5"/>
</dbReference>
<keyword evidence="4" id="KW-1185">Reference proteome</keyword>
<proteinExistence type="inferred from homology"/>
<keyword evidence="2" id="KW-0547">Nucleotide-binding</keyword>
<comment type="similarity">
    <text evidence="1">Belongs to the small GTPase superfamily. Rab family.</text>
</comment>
<dbReference type="Gene3D" id="3.40.50.300">
    <property type="entry name" value="P-loop containing nucleotide triphosphate hydrolases"/>
    <property type="match status" value="1"/>
</dbReference>
<dbReference type="InterPro" id="IPR027417">
    <property type="entry name" value="P-loop_NTPase"/>
</dbReference>
<dbReference type="InterPro" id="IPR005225">
    <property type="entry name" value="Small_GTP-bd"/>
</dbReference>
<sequence length="201" mass="22598">MTPNYKVVTLGDYGCGKTSLVQRFVRKRNIVEGELSPTIDANFSLFTFNEDGTGLDDTMTVMGLWDTAGSERFLSLSKLYYRDAFATLVCYDVSNFRSWARVTFWVNELKGTNSLIYIVGCKSDLPRKICPDNACSYAKSIGAFYFETSSRTGSQIDELFTRVYHDYLDSSKRNEKKSGGRNSLDISSGAEGSSYYKRCSC</sequence>
<accession>A0A7R8H9J2</accession>
<dbReference type="PROSITE" id="PS51419">
    <property type="entry name" value="RAB"/>
    <property type="match status" value="1"/>
</dbReference>
<evidence type="ECO:0000313" key="4">
    <source>
        <dbReference type="Proteomes" id="UP000675881"/>
    </source>
</evidence>
<dbReference type="GO" id="GO:0003924">
    <property type="term" value="F:GTPase activity"/>
    <property type="evidence" value="ECO:0007669"/>
    <property type="project" value="InterPro"/>
</dbReference>
<dbReference type="PANTHER" id="PTHR47978">
    <property type="match status" value="1"/>
</dbReference>
<dbReference type="EMBL" id="HG994584">
    <property type="protein sequence ID" value="CAF2959442.1"/>
    <property type="molecule type" value="Genomic_DNA"/>
</dbReference>
<dbReference type="SMART" id="SM00174">
    <property type="entry name" value="RHO"/>
    <property type="match status" value="1"/>
</dbReference>
<organism evidence="3 4">
    <name type="scientific">Lepeophtheirus salmonis</name>
    <name type="common">Salmon louse</name>
    <name type="synonym">Caligus salmonis</name>
    <dbReference type="NCBI Taxonomy" id="72036"/>
    <lineage>
        <taxon>Eukaryota</taxon>
        <taxon>Metazoa</taxon>
        <taxon>Ecdysozoa</taxon>
        <taxon>Arthropoda</taxon>
        <taxon>Crustacea</taxon>
        <taxon>Multicrustacea</taxon>
        <taxon>Hexanauplia</taxon>
        <taxon>Copepoda</taxon>
        <taxon>Siphonostomatoida</taxon>
        <taxon>Caligidae</taxon>
        <taxon>Lepeophtheirus</taxon>
    </lineage>
</organism>
<dbReference type="GO" id="GO:0005525">
    <property type="term" value="F:GTP binding"/>
    <property type="evidence" value="ECO:0007669"/>
    <property type="project" value="InterPro"/>
</dbReference>
<dbReference type="CDD" id="cd00154">
    <property type="entry name" value="Rab"/>
    <property type="match status" value="1"/>
</dbReference>
<dbReference type="FunFam" id="3.40.50.300:FF:001447">
    <property type="entry name" value="Ras-related protein Rab-1B"/>
    <property type="match status" value="1"/>
</dbReference>
<dbReference type="AlphaFoldDB" id="A0A7R8H9J2"/>
<dbReference type="PRINTS" id="PR00449">
    <property type="entry name" value="RASTRNSFRMNG"/>
</dbReference>
<name>A0A7R8H9J2_LEPSM</name>
<dbReference type="SMART" id="SM00173">
    <property type="entry name" value="RAS"/>
    <property type="match status" value="1"/>
</dbReference>
<gene>
    <name evidence="3" type="ORF">LSAA_9890</name>
</gene>
<reference evidence="3" key="1">
    <citation type="submission" date="2021-02" db="EMBL/GenBank/DDBJ databases">
        <authorList>
            <person name="Bekaert M."/>
        </authorList>
    </citation>
    <scope>NUCLEOTIDE SEQUENCE</scope>
    <source>
        <strain evidence="3">IoA-00</strain>
    </source>
</reference>
<protein>
    <submittedName>
        <fullName evidence="3">RAB24</fullName>
    </submittedName>
</protein>
<dbReference type="SUPFAM" id="SSF52540">
    <property type="entry name" value="P-loop containing nucleoside triphosphate hydrolases"/>
    <property type="match status" value="1"/>
</dbReference>
<dbReference type="OrthoDB" id="6475378at2759"/>
<dbReference type="SMART" id="SM00175">
    <property type="entry name" value="RAB"/>
    <property type="match status" value="1"/>
</dbReference>
<dbReference type="InterPro" id="IPR001806">
    <property type="entry name" value="Small_GTPase"/>
</dbReference>
<evidence type="ECO:0000256" key="2">
    <source>
        <dbReference type="ARBA" id="ARBA00022741"/>
    </source>
</evidence>
<evidence type="ECO:0000313" key="3">
    <source>
        <dbReference type="EMBL" id="CAF2959442.1"/>
    </source>
</evidence>